<dbReference type="EMBL" id="CP003659">
    <property type="protein sequence ID" value="AFZ60851.1"/>
    <property type="molecule type" value="Genomic_DNA"/>
</dbReference>
<dbReference type="KEGG" id="acy:Anacy_5539"/>
<dbReference type="AlphaFoldDB" id="K9ZNS7"/>
<accession>K9ZNS7</accession>
<dbReference type="Pfam" id="PF02518">
    <property type="entry name" value="HATPase_c"/>
    <property type="match status" value="1"/>
</dbReference>
<dbReference type="STRING" id="272123.Anacy_5539"/>
<dbReference type="Pfam" id="PF01590">
    <property type="entry name" value="GAF"/>
    <property type="match status" value="1"/>
</dbReference>
<dbReference type="InterPro" id="IPR029016">
    <property type="entry name" value="GAF-like_dom_sf"/>
</dbReference>
<evidence type="ECO:0000313" key="2">
    <source>
        <dbReference type="EMBL" id="AFZ60851.1"/>
    </source>
</evidence>
<proteinExistence type="predicted"/>
<keyword evidence="3" id="KW-1185">Reference proteome</keyword>
<dbReference type="Gene3D" id="3.30.450.40">
    <property type="match status" value="3"/>
</dbReference>
<gene>
    <name evidence="2" type="ordered locus">Anacy_5539</name>
</gene>
<dbReference type="Proteomes" id="UP000010474">
    <property type="component" value="Chromosome"/>
</dbReference>
<dbReference type="PATRIC" id="fig|272123.3.peg.5993"/>
<feature type="domain" description="GAF" evidence="1">
    <location>
        <begin position="29"/>
        <end position="180"/>
    </location>
</feature>
<evidence type="ECO:0000259" key="1">
    <source>
        <dbReference type="SMART" id="SM00065"/>
    </source>
</evidence>
<dbReference type="SMART" id="SM00065">
    <property type="entry name" value="GAF"/>
    <property type="match status" value="3"/>
</dbReference>
<dbReference type="HOGENOM" id="CLU_315439_0_0_3"/>
<feature type="domain" description="GAF" evidence="1">
    <location>
        <begin position="379"/>
        <end position="528"/>
    </location>
</feature>
<reference evidence="3" key="1">
    <citation type="journal article" date="2013" name="Proc. Natl. Acad. Sci. U.S.A.">
        <title>Improving the coverage of the cyanobacterial phylum using diversity-driven genome sequencing.</title>
        <authorList>
            <person name="Shih P.M."/>
            <person name="Wu D."/>
            <person name="Latifi A."/>
            <person name="Axen S.D."/>
            <person name="Fewer D.P."/>
            <person name="Talla E."/>
            <person name="Calteau A."/>
            <person name="Cai F."/>
            <person name="Tandeau de Marsac N."/>
            <person name="Rippka R."/>
            <person name="Herdman M."/>
            <person name="Sivonen K."/>
            <person name="Coursin T."/>
            <person name="Laurent T."/>
            <person name="Goodwin L."/>
            <person name="Nolan M."/>
            <person name="Davenport K.W."/>
            <person name="Han C.S."/>
            <person name="Rubin E.M."/>
            <person name="Eisen J.A."/>
            <person name="Woyke T."/>
            <person name="Gugger M."/>
            <person name="Kerfeld C.A."/>
        </authorList>
    </citation>
    <scope>NUCLEOTIDE SEQUENCE [LARGE SCALE GENOMIC DNA]</scope>
    <source>
        <strain evidence="3">ATCC 27899 / PCC 7122</strain>
    </source>
</reference>
<dbReference type="Gene3D" id="3.30.565.10">
    <property type="entry name" value="Histidine kinase-like ATPase, C-terminal domain"/>
    <property type="match status" value="1"/>
</dbReference>
<dbReference type="InterPro" id="IPR036890">
    <property type="entry name" value="HATPase_C_sf"/>
</dbReference>
<name>K9ZNS7_ANACC</name>
<protein>
    <submittedName>
        <fullName evidence="2">GAF domain protein</fullName>
    </submittedName>
</protein>
<sequence>MGHPKKPIPAEPQILSVGKILQNLRDEDHVDALITITIAYLREQFDYQFIWLALYDQVSKKLHGQGGITPDGETNILTRSILVNPGNLLAQVVTELCPVGVANLQGEIRAPEWQEVAAKYNIQGTIILPIRYKDNCLGVVLLASQRWGYLLAGEARAKLLIVIGELGIVLDHHQKAGNWQNKSNNSPTESLLKLLGNLRSSSDLNKRLEAVVNETHEFVAPSRTNIYWFEREGHYFWCRMSSQLVSMGRDWSEQPSSAGIKVQELGDVYYSLAVNQLVWLGESNSSLKSHVQDKLLKRLGVRSLLASPIIWQKDLLGFLAVESTEPRNWTQDDKTFIQGAAGLLSLAAPNDRIDSTVKQVQQNYQLSVKFSQAVHQEQELEQILQRYATELLERLGATRFLLLEYDPNQNIYQIIYQNVLSSRRLWKFIPTPLSEMDSQLLQNTKQAIEIENLDQDLRLYSWHPQLLESGVRSLLICNCIQGHQPEILLMLTNDSHRSWTILEKELSWVVSQSLGVIVRNRKLNIISQEQQKIAKIFKQYPNLLIQPDSETTQSTALKYIASILECRLAVILAWTPGQNRAEIIQGIISNHIFGIVADAPILLQKDVLIELALAHNSYLIFKADDVPSETRQWLTIPDQGRVLVMALRTTDGSQPRGIVLLADYGEQPWSELNLNATATLITQLAWWHSQQQITQKLKSKTEELQELNWYKHRRLEEIHRMSAIVLTQIRDLGIPSNELTQMRYKLLLRQLNYIANSMTGIIKQEQWHLHLSGETMSISSLLKRSVERVDSLVKQQQLWIGLHGLGKPIEDGESPKSGSLLSGELITANNPPPLATSGDIVKIELVIYELLLSACKRSPIGDRIDIWCRRLDDRLLEISITDNGIIDPHLLAELNHNQSKDILASTQLNQPPGLHLLICQNLMQQLGGELHIYQLPDNRVASRLVLPVAPQNAEGYTLAENQKSPTPYS</sequence>
<organism evidence="2 3">
    <name type="scientific">Anabaena cylindrica (strain ATCC 27899 / PCC 7122)</name>
    <dbReference type="NCBI Taxonomy" id="272123"/>
    <lineage>
        <taxon>Bacteria</taxon>
        <taxon>Bacillati</taxon>
        <taxon>Cyanobacteriota</taxon>
        <taxon>Cyanophyceae</taxon>
        <taxon>Nostocales</taxon>
        <taxon>Nostocaceae</taxon>
        <taxon>Anabaena</taxon>
    </lineage>
</organism>
<dbReference type="SUPFAM" id="SSF55874">
    <property type="entry name" value="ATPase domain of HSP90 chaperone/DNA topoisomerase II/histidine kinase"/>
    <property type="match status" value="1"/>
</dbReference>
<dbReference type="RefSeq" id="WP_015217463.1">
    <property type="nucleotide sequence ID" value="NC_019771.1"/>
</dbReference>
<feature type="domain" description="GAF" evidence="1">
    <location>
        <begin position="203"/>
        <end position="358"/>
    </location>
</feature>
<dbReference type="eggNOG" id="COG2203">
    <property type="taxonomic scope" value="Bacteria"/>
</dbReference>
<dbReference type="eggNOG" id="COG0642">
    <property type="taxonomic scope" value="Bacteria"/>
</dbReference>
<dbReference type="InterPro" id="IPR003594">
    <property type="entry name" value="HATPase_dom"/>
</dbReference>
<dbReference type="InterPro" id="IPR003018">
    <property type="entry name" value="GAF"/>
</dbReference>
<dbReference type="OrthoDB" id="567987at2"/>
<dbReference type="SUPFAM" id="SSF55781">
    <property type="entry name" value="GAF domain-like"/>
    <property type="match status" value="3"/>
</dbReference>
<evidence type="ECO:0000313" key="3">
    <source>
        <dbReference type="Proteomes" id="UP000010474"/>
    </source>
</evidence>